<evidence type="ECO:0000256" key="1">
    <source>
        <dbReference type="SAM" id="Phobius"/>
    </source>
</evidence>
<sequence>MGRVIAHQHSSTAALAKHLGQATNHSQTLLNMAFQRRFSYILCAVATCSLLLMIANASAYYEDPEKETPEKYSYKPSTTVYGKEEKPDFDYYKPSTTVYEEEEKPEFYRYKKPYYYGDKHRPKLVVVYKEKEKYYHRKPKTVVYYKPRLVAYYKPKPVVIYKPKPVVIYKPKPVVIYKRRHAYFHKHEEKPYNYHYSYDKKPDFSPPYEKPGY</sequence>
<evidence type="ECO:0000313" key="2">
    <source>
        <dbReference type="EMBL" id="KAH7297715.1"/>
    </source>
</evidence>
<reference evidence="2" key="1">
    <citation type="submission" date="2021-08" db="EMBL/GenBank/DDBJ databases">
        <title>WGS assembly of Ceratopteris richardii.</title>
        <authorList>
            <person name="Marchant D.B."/>
            <person name="Chen G."/>
            <person name="Jenkins J."/>
            <person name="Shu S."/>
            <person name="Leebens-Mack J."/>
            <person name="Grimwood J."/>
            <person name="Schmutz J."/>
            <person name="Soltis P."/>
            <person name="Soltis D."/>
            <person name="Chen Z.-H."/>
        </authorList>
    </citation>
    <scope>NUCLEOTIDE SEQUENCE</scope>
    <source>
        <strain evidence="2">Whitten #5841</strain>
        <tissue evidence="2">Leaf</tissue>
    </source>
</reference>
<keyword evidence="1" id="KW-0472">Membrane</keyword>
<name>A0A8T2RQ68_CERRI</name>
<feature type="transmembrane region" description="Helical" evidence="1">
    <location>
        <begin position="38"/>
        <end position="61"/>
    </location>
</feature>
<gene>
    <name evidence="2" type="ORF">KP509_25G008100</name>
</gene>
<keyword evidence="1" id="KW-1133">Transmembrane helix</keyword>
<accession>A0A8T2RQ68</accession>
<protein>
    <submittedName>
        <fullName evidence="2">Uncharacterized protein</fullName>
    </submittedName>
</protein>
<proteinExistence type="predicted"/>
<dbReference type="Proteomes" id="UP000825935">
    <property type="component" value="Chromosome 25"/>
</dbReference>
<dbReference type="AlphaFoldDB" id="A0A8T2RQ68"/>
<organism evidence="2 3">
    <name type="scientific">Ceratopteris richardii</name>
    <name type="common">Triangle waterfern</name>
    <dbReference type="NCBI Taxonomy" id="49495"/>
    <lineage>
        <taxon>Eukaryota</taxon>
        <taxon>Viridiplantae</taxon>
        <taxon>Streptophyta</taxon>
        <taxon>Embryophyta</taxon>
        <taxon>Tracheophyta</taxon>
        <taxon>Polypodiopsida</taxon>
        <taxon>Polypodiidae</taxon>
        <taxon>Polypodiales</taxon>
        <taxon>Pteridineae</taxon>
        <taxon>Pteridaceae</taxon>
        <taxon>Parkerioideae</taxon>
        <taxon>Ceratopteris</taxon>
    </lineage>
</organism>
<dbReference type="EMBL" id="CM035430">
    <property type="protein sequence ID" value="KAH7297715.1"/>
    <property type="molecule type" value="Genomic_DNA"/>
</dbReference>
<comment type="caution">
    <text evidence="2">The sequence shown here is derived from an EMBL/GenBank/DDBJ whole genome shotgun (WGS) entry which is preliminary data.</text>
</comment>
<keyword evidence="1" id="KW-0812">Transmembrane</keyword>
<keyword evidence="3" id="KW-1185">Reference proteome</keyword>
<evidence type="ECO:0000313" key="3">
    <source>
        <dbReference type="Proteomes" id="UP000825935"/>
    </source>
</evidence>